<name>A0A1G2QA13_9BACT</name>
<comment type="caution">
    <text evidence="1">The sequence shown here is derived from an EMBL/GenBank/DDBJ whole genome shotgun (WGS) entry which is preliminary data.</text>
</comment>
<proteinExistence type="predicted"/>
<sequence>MAKIIIVTIVVVWLTWPGLILAQQHLIGGQIQKVTICCNGLEIKVGSPNGGTFLFVPKVSTLYPFYNIFTKGVWVLGTAYGKTVCLNVVATIPCTKSTPVTGGIINIIGTSSL</sequence>
<protein>
    <submittedName>
        <fullName evidence="1">Uncharacterized protein</fullName>
    </submittedName>
</protein>
<evidence type="ECO:0000313" key="1">
    <source>
        <dbReference type="EMBL" id="OHA57360.1"/>
    </source>
</evidence>
<dbReference type="STRING" id="1802435.A2114_01360"/>
<organism evidence="1 2">
    <name type="scientific">Candidatus Vogelbacteria bacterium GWA1_51_14</name>
    <dbReference type="NCBI Taxonomy" id="1802435"/>
    <lineage>
        <taxon>Bacteria</taxon>
        <taxon>Candidatus Vogeliibacteriota</taxon>
    </lineage>
</organism>
<evidence type="ECO:0000313" key="2">
    <source>
        <dbReference type="Proteomes" id="UP000176494"/>
    </source>
</evidence>
<dbReference type="Proteomes" id="UP000176494">
    <property type="component" value="Unassembled WGS sequence"/>
</dbReference>
<reference evidence="1 2" key="1">
    <citation type="journal article" date="2016" name="Nat. Commun.">
        <title>Thousands of microbial genomes shed light on interconnected biogeochemical processes in an aquifer system.</title>
        <authorList>
            <person name="Anantharaman K."/>
            <person name="Brown C.T."/>
            <person name="Hug L.A."/>
            <person name="Sharon I."/>
            <person name="Castelle C.J."/>
            <person name="Probst A.J."/>
            <person name="Thomas B.C."/>
            <person name="Singh A."/>
            <person name="Wilkins M.J."/>
            <person name="Karaoz U."/>
            <person name="Brodie E.L."/>
            <person name="Williams K.H."/>
            <person name="Hubbard S.S."/>
            <person name="Banfield J.F."/>
        </authorList>
    </citation>
    <scope>NUCLEOTIDE SEQUENCE [LARGE SCALE GENOMIC DNA]</scope>
</reference>
<accession>A0A1G2QA13</accession>
<gene>
    <name evidence="1" type="ORF">A2114_01360</name>
</gene>
<dbReference type="AlphaFoldDB" id="A0A1G2QA13"/>
<dbReference type="EMBL" id="MHTG01000015">
    <property type="protein sequence ID" value="OHA57360.1"/>
    <property type="molecule type" value="Genomic_DNA"/>
</dbReference>